<feature type="binding site" evidence="15">
    <location>
        <position position="89"/>
    </location>
    <ligand>
        <name>ATP</name>
        <dbReference type="ChEBI" id="CHEBI:30616"/>
    </ligand>
</feature>
<keyword evidence="11 15" id="KW-0067">ATP-binding</keyword>
<dbReference type="SMART" id="SM00054">
    <property type="entry name" value="EFh"/>
    <property type="match status" value="4"/>
</dbReference>
<comment type="similarity">
    <text evidence="12">Belongs to the protein kinase superfamily. Ser/Thr protein kinase family. CDPK subfamily.</text>
</comment>
<reference evidence="20" key="1">
    <citation type="submission" date="2021-09" db="EMBL/GenBank/DDBJ databases">
        <authorList>
            <consortium name="AG Swart"/>
            <person name="Singh M."/>
            <person name="Singh A."/>
            <person name="Seah K."/>
            <person name="Emmerich C."/>
        </authorList>
    </citation>
    <scope>NUCLEOTIDE SEQUENCE</scope>
    <source>
        <strain evidence="20">ATCC30299</strain>
    </source>
</reference>
<dbReference type="InterPro" id="IPR008271">
    <property type="entry name" value="Ser/Thr_kinase_AS"/>
</dbReference>
<dbReference type="SMART" id="SM00220">
    <property type="entry name" value="S_TKc"/>
    <property type="match status" value="1"/>
</dbReference>
<dbReference type="InterPro" id="IPR017441">
    <property type="entry name" value="Protein_kinase_ATP_BS"/>
</dbReference>
<evidence type="ECO:0000256" key="17">
    <source>
        <dbReference type="SAM" id="MobiDB-lite"/>
    </source>
</evidence>
<dbReference type="InterPro" id="IPR018247">
    <property type="entry name" value="EF_Hand_1_Ca_BS"/>
</dbReference>
<dbReference type="GO" id="GO:0004674">
    <property type="term" value="F:protein serine/threonine kinase activity"/>
    <property type="evidence" value="ECO:0007669"/>
    <property type="project" value="UniProtKB-KW"/>
</dbReference>
<evidence type="ECO:0000256" key="12">
    <source>
        <dbReference type="ARBA" id="ARBA00024334"/>
    </source>
</evidence>
<dbReference type="SUPFAM" id="SSF47473">
    <property type="entry name" value="EF-hand"/>
    <property type="match status" value="1"/>
</dbReference>
<comment type="caution">
    <text evidence="20">The sequence shown here is derived from an EMBL/GenBank/DDBJ whole genome shotgun (WGS) entry which is preliminary data.</text>
</comment>
<dbReference type="SUPFAM" id="SSF56112">
    <property type="entry name" value="Protein kinase-like (PK-like)"/>
    <property type="match status" value="1"/>
</dbReference>
<evidence type="ECO:0000256" key="6">
    <source>
        <dbReference type="ARBA" id="ARBA00022723"/>
    </source>
</evidence>
<evidence type="ECO:0000256" key="8">
    <source>
        <dbReference type="ARBA" id="ARBA00022741"/>
    </source>
</evidence>
<keyword evidence="8 15" id="KW-0547">Nucleotide-binding</keyword>
<evidence type="ECO:0000256" key="15">
    <source>
        <dbReference type="PROSITE-ProRule" id="PRU10141"/>
    </source>
</evidence>
<dbReference type="FunFam" id="1.10.238.10:FF:000001">
    <property type="entry name" value="Calmodulin 1"/>
    <property type="match status" value="1"/>
</dbReference>
<keyword evidence="7" id="KW-0677">Repeat</keyword>
<dbReference type="PROSITE" id="PS00107">
    <property type="entry name" value="PROTEIN_KINASE_ATP"/>
    <property type="match status" value="1"/>
</dbReference>
<keyword evidence="21" id="KW-1185">Reference proteome</keyword>
<feature type="domain" description="Protein kinase" evidence="18">
    <location>
        <begin position="60"/>
        <end position="315"/>
    </location>
</feature>
<feature type="region of interest" description="Disordered" evidence="17">
    <location>
        <begin position="1"/>
        <end position="44"/>
    </location>
</feature>
<dbReference type="GO" id="GO:0005509">
    <property type="term" value="F:calcium ion binding"/>
    <property type="evidence" value="ECO:0007669"/>
    <property type="project" value="InterPro"/>
</dbReference>
<dbReference type="PANTHER" id="PTHR24349">
    <property type="entry name" value="SERINE/THREONINE-PROTEIN KINASE"/>
    <property type="match status" value="1"/>
</dbReference>
<evidence type="ECO:0000256" key="1">
    <source>
        <dbReference type="ARBA" id="ARBA00001946"/>
    </source>
</evidence>
<evidence type="ECO:0000256" key="5">
    <source>
        <dbReference type="ARBA" id="ARBA00022679"/>
    </source>
</evidence>
<dbReference type="InterPro" id="IPR011009">
    <property type="entry name" value="Kinase-like_dom_sf"/>
</dbReference>
<gene>
    <name evidence="20" type="ORF">BSTOLATCC_MIC22150</name>
</gene>
<keyword evidence="10" id="KW-0106">Calcium</keyword>
<dbReference type="PROSITE" id="PS50011">
    <property type="entry name" value="PROTEIN_KINASE_DOM"/>
    <property type="match status" value="1"/>
</dbReference>
<evidence type="ECO:0000256" key="11">
    <source>
        <dbReference type="ARBA" id="ARBA00022840"/>
    </source>
</evidence>
<evidence type="ECO:0000256" key="7">
    <source>
        <dbReference type="ARBA" id="ARBA00022737"/>
    </source>
</evidence>
<evidence type="ECO:0000256" key="9">
    <source>
        <dbReference type="ARBA" id="ARBA00022777"/>
    </source>
</evidence>
<comment type="catalytic activity">
    <reaction evidence="13">
        <text>L-threonyl-[protein] + ATP = O-phospho-L-threonyl-[protein] + ADP + H(+)</text>
        <dbReference type="Rhea" id="RHEA:46608"/>
        <dbReference type="Rhea" id="RHEA-COMP:11060"/>
        <dbReference type="Rhea" id="RHEA-COMP:11605"/>
        <dbReference type="ChEBI" id="CHEBI:15378"/>
        <dbReference type="ChEBI" id="CHEBI:30013"/>
        <dbReference type="ChEBI" id="CHEBI:30616"/>
        <dbReference type="ChEBI" id="CHEBI:61977"/>
        <dbReference type="ChEBI" id="CHEBI:456216"/>
        <dbReference type="EC" id="2.7.11.1"/>
    </reaction>
</comment>
<dbReference type="FunFam" id="3.30.200.20:FF:000315">
    <property type="entry name" value="Calcium-dependent protein kinase 3"/>
    <property type="match status" value="1"/>
</dbReference>
<organism evidence="20 21">
    <name type="scientific">Blepharisma stoltei</name>
    <dbReference type="NCBI Taxonomy" id="1481888"/>
    <lineage>
        <taxon>Eukaryota</taxon>
        <taxon>Sar</taxon>
        <taxon>Alveolata</taxon>
        <taxon>Ciliophora</taxon>
        <taxon>Postciliodesmatophora</taxon>
        <taxon>Heterotrichea</taxon>
        <taxon>Heterotrichida</taxon>
        <taxon>Blepharismidae</taxon>
        <taxon>Blepharisma</taxon>
    </lineage>
</organism>
<keyword evidence="6" id="KW-0479">Metal-binding</keyword>
<dbReference type="Gene3D" id="3.30.200.20">
    <property type="entry name" value="Phosphorylase Kinase, domain 1"/>
    <property type="match status" value="1"/>
</dbReference>
<dbReference type="Proteomes" id="UP001162131">
    <property type="component" value="Unassembled WGS sequence"/>
</dbReference>
<dbReference type="Gene3D" id="1.10.238.10">
    <property type="entry name" value="EF-hand"/>
    <property type="match status" value="1"/>
</dbReference>
<dbReference type="Gene3D" id="1.10.510.10">
    <property type="entry name" value="Transferase(Phosphotransferase) domain 1"/>
    <property type="match status" value="1"/>
</dbReference>
<protein>
    <recommendedName>
        <fullName evidence="3">non-specific serine/threonine protein kinase</fullName>
        <ecNumber evidence="3">2.7.11.1</ecNumber>
    </recommendedName>
</protein>
<keyword evidence="9" id="KW-0418">Kinase</keyword>
<dbReference type="AlphaFoldDB" id="A0AAU9IW82"/>
<dbReference type="EC" id="2.7.11.1" evidence="3"/>
<accession>A0AAU9IW82</accession>
<dbReference type="CDD" id="cd05117">
    <property type="entry name" value="STKc_CAMK"/>
    <property type="match status" value="1"/>
</dbReference>
<dbReference type="PROSITE" id="PS00108">
    <property type="entry name" value="PROTEIN_KINASE_ST"/>
    <property type="match status" value="1"/>
</dbReference>
<evidence type="ECO:0000256" key="13">
    <source>
        <dbReference type="ARBA" id="ARBA00047899"/>
    </source>
</evidence>
<evidence type="ECO:0000256" key="4">
    <source>
        <dbReference type="ARBA" id="ARBA00022527"/>
    </source>
</evidence>
<proteinExistence type="inferred from homology"/>
<comment type="subunit">
    <text evidence="2">Monomer.</text>
</comment>
<keyword evidence="4 16" id="KW-0723">Serine/threonine-protein kinase</keyword>
<feature type="domain" description="EF-hand" evidence="19">
    <location>
        <begin position="464"/>
        <end position="499"/>
    </location>
</feature>
<sequence length="499" mass="56174">MGNCTCLERNNHKVKAPKKSNSTSKTAESDDNKADTKPQTPRVNKSKFVKKSLGSLNQNFEILKHLGEGGYGKVYLVRDKRTNIIRAIKEVQKSKTDSQSNQSLLDEVEILKELDHPNIMKIYEVIESSDCYYIVTELLSGGELFDKLLHYEEITEGIAAKYMFDILGALNYCHARGIIHRDLKPENLLFESKDPDSALKIIDFGIASKLLPNSKLSEAIGTIYYMAPEVLEGSYDSKCDIWSAGVILFIMLTGKAPFNGETQADTILQISEGIAHKKKYLKHLSPDAKDLIVSMLNSDPNLRLSAQEALDHPWIQNNINKNIEDLPISQDALSRLGGFRASTELQKSILIFISSQIFGHNEEQELARLFRELDKNGDGKLSREELEDGYKNLKLVSKAQVEEIINNCDTDGSGYIDYSEFLMAATNWNQVFQKEQLRNAFSLYDQSGDGLLSLEELKTSIPGIEDSEWDKFLEDADSDGDGMISLNELKQYLSNKIFN</sequence>
<comment type="cofactor">
    <cofactor evidence="1">
        <name>Mg(2+)</name>
        <dbReference type="ChEBI" id="CHEBI:18420"/>
    </cofactor>
</comment>
<feature type="compositionally biased region" description="Basic and acidic residues" evidence="17">
    <location>
        <begin position="27"/>
        <end position="36"/>
    </location>
</feature>
<dbReference type="Pfam" id="PF13499">
    <property type="entry name" value="EF-hand_7"/>
    <property type="match status" value="2"/>
</dbReference>
<keyword evidence="5" id="KW-0808">Transferase</keyword>
<evidence type="ECO:0000256" key="2">
    <source>
        <dbReference type="ARBA" id="ARBA00011245"/>
    </source>
</evidence>
<name>A0AAU9IW82_9CILI</name>
<evidence type="ECO:0000256" key="10">
    <source>
        <dbReference type="ARBA" id="ARBA00022837"/>
    </source>
</evidence>
<dbReference type="InterPro" id="IPR050205">
    <property type="entry name" value="CDPK_Ser/Thr_kinases"/>
</dbReference>
<dbReference type="InterPro" id="IPR002048">
    <property type="entry name" value="EF_hand_dom"/>
</dbReference>
<dbReference type="Pfam" id="PF00069">
    <property type="entry name" value="Pkinase"/>
    <property type="match status" value="1"/>
</dbReference>
<evidence type="ECO:0000256" key="3">
    <source>
        <dbReference type="ARBA" id="ARBA00012513"/>
    </source>
</evidence>
<evidence type="ECO:0000259" key="18">
    <source>
        <dbReference type="PROSITE" id="PS50011"/>
    </source>
</evidence>
<dbReference type="PROSITE" id="PS50222">
    <property type="entry name" value="EF_HAND_2"/>
    <property type="match status" value="4"/>
</dbReference>
<evidence type="ECO:0000313" key="21">
    <source>
        <dbReference type="Proteomes" id="UP001162131"/>
    </source>
</evidence>
<evidence type="ECO:0000256" key="16">
    <source>
        <dbReference type="RuleBase" id="RU000304"/>
    </source>
</evidence>
<dbReference type="PROSITE" id="PS00018">
    <property type="entry name" value="EF_HAND_1"/>
    <property type="match status" value="3"/>
</dbReference>
<evidence type="ECO:0000313" key="20">
    <source>
        <dbReference type="EMBL" id="CAG9318784.1"/>
    </source>
</evidence>
<dbReference type="InterPro" id="IPR011992">
    <property type="entry name" value="EF-hand-dom_pair"/>
</dbReference>
<evidence type="ECO:0000259" key="19">
    <source>
        <dbReference type="PROSITE" id="PS50222"/>
    </source>
</evidence>
<feature type="domain" description="EF-hand" evidence="19">
    <location>
        <begin position="361"/>
        <end position="396"/>
    </location>
</feature>
<feature type="domain" description="EF-hand" evidence="19">
    <location>
        <begin position="432"/>
        <end position="458"/>
    </location>
</feature>
<dbReference type="CDD" id="cd00051">
    <property type="entry name" value="EFh"/>
    <property type="match status" value="2"/>
</dbReference>
<dbReference type="GO" id="GO:0005524">
    <property type="term" value="F:ATP binding"/>
    <property type="evidence" value="ECO:0007669"/>
    <property type="project" value="UniProtKB-UniRule"/>
</dbReference>
<comment type="catalytic activity">
    <reaction evidence="14">
        <text>L-seryl-[protein] + ATP = O-phospho-L-seryl-[protein] + ADP + H(+)</text>
        <dbReference type="Rhea" id="RHEA:17989"/>
        <dbReference type="Rhea" id="RHEA-COMP:9863"/>
        <dbReference type="Rhea" id="RHEA-COMP:11604"/>
        <dbReference type="ChEBI" id="CHEBI:15378"/>
        <dbReference type="ChEBI" id="CHEBI:29999"/>
        <dbReference type="ChEBI" id="CHEBI:30616"/>
        <dbReference type="ChEBI" id="CHEBI:83421"/>
        <dbReference type="ChEBI" id="CHEBI:456216"/>
        <dbReference type="EC" id="2.7.11.1"/>
    </reaction>
</comment>
<dbReference type="InterPro" id="IPR000719">
    <property type="entry name" value="Prot_kinase_dom"/>
</dbReference>
<evidence type="ECO:0000256" key="14">
    <source>
        <dbReference type="ARBA" id="ARBA00048679"/>
    </source>
</evidence>
<feature type="domain" description="EF-hand" evidence="19">
    <location>
        <begin position="397"/>
        <end position="431"/>
    </location>
</feature>
<dbReference type="FunFam" id="1.10.510.10:FF:000571">
    <property type="entry name" value="Maternal embryonic leucine zipper kinase"/>
    <property type="match status" value="1"/>
</dbReference>
<dbReference type="EMBL" id="CAJZBQ010000021">
    <property type="protein sequence ID" value="CAG9318784.1"/>
    <property type="molecule type" value="Genomic_DNA"/>
</dbReference>